<dbReference type="GO" id="GO:0032298">
    <property type="term" value="P:positive regulation of DNA-templated DNA replication initiation"/>
    <property type="evidence" value="ECO:0007669"/>
    <property type="project" value="TreeGrafter"/>
</dbReference>
<reference evidence="1 2" key="1">
    <citation type="journal article" date="2012" name="J. Bacteriol.">
        <title>Draft Genome Sequence of Oceaniovalibus guishaninsula JLT2003T.</title>
        <authorList>
            <person name="Tang K."/>
            <person name="Liu K."/>
            <person name="Jiao N."/>
        </authorList>
    </citation>
    <scope>NUCLEOTIDE SEQUENCE [LARGE SCALE GENOMIC DNA]</scope>
    <source>
        <strain evidence="1 2">JLT2003</strain>
    </source>
</reference>
<dbReference type="STRING" id="1231392.OCGS_0048"/>
<dbReference type="InterPro" id="IPR036768">
    <property type="entry name" value="PolIII_chi_sf"/>
</dbReference>
<dbReference type="GO" id="GO:0006260">
    <property type="term" value="P:DNA replication"/>
    <property type="evidence" value="ECO:0007669"/>
    <property type="project" value="InterPro"/>
</dbReference>
<accession>K2HHA9</accession>
<dbReference type="InterPro" id="IPR007459">
    <property type="entry name" value="DNA_pol3_chi"/>
</dbReference>
<dbReference type="GO" id="GO:0003677">
    <property type="term" value="F:DNA binding"/>
    <property type="evidence" value="ECO:0007669"/>
    <property type="project" value="InterPro"/>
</dbReference>
<dbReference type="OrthoDB" id="9795973at2"/>
<dbReference type="GO" id="GO:0003887">
    <property type="term" value="F:DNA-directed DNA polymerase activity"/>
    <property type="evidence" value="ECO:0007669"/>
    <property type="project" value="InterPro"/>
</dbReference>
<dbReference type="Pfam" id="PF04364">
    <property type="entry name" value="DNA_pol3_chi"/>
    <property type="match status" value="1"/>
</dbReference>
<dbReference type="Gene3D" id="3.40.50.10110">
    <property type="entry name" value="DNA polymerase III subunit chi"/>
    <property type="match status" value="1"/>
</dbReference>
<dbReference type="RefSeq" id="WP_007425201.1">
    <property type="nucleotide sequence ID" value="NZ_AMGO01000001.1"/>
</dbReference>
<dbReference type="AlphaFoldDB" id="K2HHA9"/>
<evidence type="ECO:0000313" key="1">
    <source>
        <dbReference type="EMBL" id="EKE45822.1"/>
    </source>
</evidence>
<dbReference type="PATRIC" id="fig|1231392.3.peg.49"/>
<comment type="caution">
    <text evidence="1">The sequence shown here is derived from an EMBL/GenBank/DDBJ whole genome shotgun (WGS) entry which is preliminary data.</text>
</comment>
<dbReference type="SUPFAM" id="SSF102400">
    <property type="entry name" value="DNA polymerase III chi subunit"/>
    <property type="match status" value="1"/>
</dbReference>
<gene>
    <name evidence="1" type="ORF">OCGS_0048</name>
</gene>
<keyword evidence="2" id="KW-1185">Reference proteome</keyword>
<name>K2HHA9_9RHOB</name>
<dbReference type="PANTHER" id="PTHR38767:SF1">
    <property type="entry name" value="DNA POLYMERASE III SUBUNIT CHI"/>
    <property type="match status" value="1"/>
</dbReference>
<proteinExistence type="predicted"/>
<dbReference type="EMBL" id="AMGO01000001">
    <property type="protein sequence ID" value="EKE45822.1"/>
    <property type="molecule type" value="Genomic_DNA"/>
</dbReference>
<dbReference type="Proteomes" id="UP000006765">
    <property type="component" value="Unassembled WGS sequence"/>
</dbReference>
<dbReference type="NCBIfam" id="NF004347">
    <property type="entry name" value="PRK05728.1-4"/>
    <property type="match status" value="1"/>
</dbReference>
<protein>
    <submittedName>
        <fullName evidence="1">DNA polymerase III subunit chi</fullName>
    </submittedName>
</protein>
<evidence type="ECO:0000313" key="2">
    <source>
        <dbReference type="Proteomes" id="UP000006765"/>
    </source>
</evidence>
<sequence>MGAAYFYHLTRRPLEAVLPQLLDRALAAGWRIAVRGANARRLALLDDALWREPADGFLPHGLQGGPHDDRQPILLTNDPGPHPDRQCLICIEGAPFTPEEVAGAERVCVIFDGGDADALRKARLQWSDLVRAGGSATYWSEESGKWEKKSER</sequence>
<organism evidence="1 2">
    <name type="scientific">Oceaniovalibus guishaninsula JLT2003</name>
    <dbReference type="NCBI Taxonomy" id="1231392"/>
    <lineage>
        <taxon>Bacteria</taxon>
        <taxon>Pseudomonadati</taxon>
        <taxon>Pseudomonadota</taxon>
        <taxon>Alphaproteobacteria</taxon>
        <taxon>Rhodobacterales</taxon>
        <taxon>Roseobacteraceae</taxon>
        <taxon>Oceaniovalibus</taxon>
    </lineage>
</organism>
<dbReference type="PANTHER" id="PTHR38767">
    <property type="entry name" value="DNA POLYMERASE III SUBUNIT CHI"/>
    <property type="match status" value="1"/>
</dbReference>
<dbReference type="eggNOG" id="COG2927">
    <property type="taxonomic scope" value="Bacteria"/>
</dbReference>